<feature type="transmembrane region" description="Helical" evidence="1">
    <location>
        <begin position="176"/>
        <end position="203"/>
    </location>
</feature>
<feature type="transmembrane region" description="Helical" evidence="1">
    <location>
        <begin position="235"/>
        <end position="257"/>
    </location>
</feature>
<keyword evidence="3" id="KW-1185">Reference proteome</keyword>
<dbReference type="EC" id="1.13.11.63" evidence="1"/>
<feature type="transmembrane region" description="Helical" evidence="1">
    <location>
        <begin position="7"/>
        <end position="23"/>
    </location>
</feature>
<comment type="similarity">
    <text evidence="1">Belongs to the Brp/Blh beta-carotene diooxygenase family.</text>
</comment>
<dbReference type="RefSeq" id="WP_188439625.1">
    <property type="nucleotide sequence ID" value="NZ_BMFD01000002.1"/>
</dbReference>
<keyword evidence="1" id="KW-0812">Transmembrane</keyword>
<evidence type="ECO:0000313" key="2">
    <source>
        <dbReference type="EMBL" id="GGC30166.1"/>
    </source>
</evidence>
<feature type="transmembrane region" description="Helical" evidence="1">
    <location>
        <begin position="263"/>
        <end position="285"/>
    </location>
</feature>
<dbReference type="Proteomes" id="UP000635885">
    <property type="component" value="Unassembled WGS sequence"/>
</dbReference>
<accession>A0ABQ1LX94</accession>
<feature type="transmembrane region" description="Helical" evidence="1">
    <location>
        <begin position="69"/>
        <end position="97"/>
    </location>
</feature>
<dbReference type="HAMAP" id="MF_02093">
    <property type="entry name" value="Beta_carotene_diox"/>
    <property type="match status" value="1"/>
</dbReference>
<feature type="transmembrane region" description="Helical" evidence="1">
    <location>
        <begin position="117"/>
        <end position="140"/>
    </location>
</feature>
<feature type="transmembrane region" description="Helical" evidence="1">
    <location>
        <begin position="152"/>
        <end position="170"/>
    </location>
</feature>
<keyword evidence="1" id="KW-0472">Membrane</keyword>
<comment type="cofactor">
    <cofactor evidence="1">
        <name>Fe(2+)</name>
        <dbReference type="ChEBI" id="CHEBI:29033"/>
    </cofactor>
</comment>
<gene>
    <name evidence="2" type="ORF">GCM10010993_06370</name>
</gene>
<feature type="transmembrane region" description="Helical" evidence="1">
    <location>
        <begin position="29"/>
        <end position="48"/>
    </location>
</feature>
<comment type="caution">
    <text evidence="2">The sequence shown here is derived from an EMBL/GenBank/DDBJ whole genome shotgun (WGS) entry which is preliminary data.</text>
</comment>
<keyword evidence="1" id="KW-0408">Iron</keyword>
<keyword evidence="1" id="KW-0479">Metal-binding</keyword>
<protein>
    <recommendedName>
        <fullName evidence="1">Probable beta-carotene 15,15'-dioxygenase</fullName>
        <ecNumber evidence="1">1.13.11.63</ecNumber>
    </recommendedName>
</protein>
<keyword evidence="1" id="KW-0223">Dioxygenase</keyword>
<keyword evidence="1" id="KW-1003">Cell membrane</keyword>
<dbReference type="InterPro" id="IPR022270">
    <property type="entry name" value="Blh_diox"/>
</dbReference>
<comment type="subcellular location">
    <subcellularLocation>
        <location evidence="1">Cell membrane</location>
        <topology evidence="1">Multi-pass membrane protein</topology>
    </subcellularLocation>
</comment>
<comment type="caution">
    <text evidence="1">Lacks conserved residue(s) required for the propagation of feature annotation.</text>
</comment>
<keyword evidence="1" id="KW-0560">Oxidoreductase</keyword>
<proteinExistence type="inferred from homology"/>
<comment type="function">
    <text evidence="1">Catalyzes the cleavage of beta-carotene at its central double bond (15,15') to yield two molecules of all-trans-retinal.</text>
</comment>
<evidence type="ECO:0000313" key="3">
    <source>
        <dbReference type="Proteomes" id="UP000635885"/>
    </source>
</evidence>
<dbReference type="Pfam" id="PF15461">
    <property type="entry name" value="BCD"/>
    <property type="match status" value="1"/>
</dbReference>
<name>A0ABQ1LX94_9BACT</name>
<dbReference type="EMBL" id="BMFD01000002">
    <property type="protein sequence ID" value="GGC30166.1"/>
    <property type="molecule type" value="Genomic_DNA"/>
</dbReference>
<comment type="catalytic activity">
    <reaction evidence="1">
        <text>all-trans-beta-carotene + O2 = 2 all-trans-retinal</text>
        <dbReference type="Rhea" id="RHEA:32887"/>
        <dbReference type="ChEBI" id="CHEBI:15379"/>
        <dbReference type="ChEBI" id="CHEBI:17579"/>
        <dbReference type="ChEBI" id="CHEBI:17898"/>
        <dbReference type="EC" id="1.13.11.63"/>
    </reaction>
</comment>
<reference evidence="3" key="1">
    <citation type="journal article" date="2019" name="Int. J. Syst. Evol. Microbiol.">
        <title>The Global Catalogue of Microorganisms (GCM) 10K type strain sequencing project: providing services to taxonomists for standard genome sequencing and annotation.</title>
        <authorList>
            <consortium name="The Broad Institute Genomics Platform"/>
            <consortium name="The Broad Institute Genome Sequencing Center for Infectious Disease"/>
            <person name="Wu L."/>
            <person name="Ma J."/>
        </authorList>
    </citation>
    <scope>NUCLEOTIDE SEQUENCE [LARGE SCALE GENOMIC DNA]</scope>
    <source>
        <strain evidence="3">CGMCC 1.12479</strain>
    </source>
</reference>
<evidence type="ECO:0000256" key="1">
    <source>
        <dbReference type="HAMAP-Rule" id="MF_02093"/>
    </source>
</evidence>
<keyword evidence="1" id="KW-1133">Transmembrane helix</keyword>
<dbReference type="NCBIfam" id="TIGR03753">
    <property type="entry name" value="blh_monoox"/>
    <property type="match status" value="1"/>
</dbReference>
<organism evidence="2 3">
    <name type="scientific">Belliella aquatica</name>
    <dbReference type="NCBI Taxonomy" id="1323734"/>
    <lineage>
        <taxon>Bacteria</taxon>
        <taxon>Pseudomonadati</taxon>
        <taxon>Bacteroidota</taxon>
        <taxon>Cytophagia</taxon>
        <taxon>Cytophagales</taxon>
        <taxon>Cyclobacteriaceae</taxon>
        <taxon>Belliella</taxon>
    </lineage>
</organism>
<sequence>MNVIENIGKITAVVLAILYILVFNESQTFQWIVFSVVLLSIGIPHGALDHLLPEGGNKTKKLSIFILKYLGIIGAYLILWMILPAFSLAIFLLISAYHFGQGHFIHLKIVKYKQLTYFIVGCNFLAIILFSDYIATATILESIIDITPFIDYGSITMISLFVSSLIVVSIQNLNKIHLLLAEIIVLSFLLYLLPVLMAFILYFGFWHALPSMMAEFDSLTANIQYGKIKKFIVQLAPFSIISFIGIGIILFLANSYLNEEQMILLFFILVSLISAPHIWVMNNFLEKRES</sequence>